<feature type="non-terminal residue" evidence="3">
    <location>
        <position position="1"/>
    </location>
</feature>
<feature type="region of interest" description="Disordered" evidence="2">
    <location>
        <begin position="680"/>
        <end position="710"/>
    </location>
</feature>
<evidence type="ECO:0000256" key="1">
    <source>
        <dbReference type="SAM" id="Coils"/>
    </source>
</evidence>
<keyword evidence="1" id="KW-0175">Coiled coil</keyword>
<accession>A0ABV8GNT4</accession>
<reference evidence="4" key="1">
    <citation type="journal article" date="2019" name="Int. J. Syst. Evol. Microbiol.">
        <title>The Global Catalogue of Microorganisms (GCM) 10K type strain sequencing project: providing services to taxonomists for standard genome sequencing and annotation.</title>
        <authorList>
            <consortium name="The Broad Institute Genomics Platform"/>
            <consortium name="The Broad Institute Genome Sequencing Center for Infectious Disease"/>
            <person name="Wu L."/>
            <person name="Ma J."/>
        </authorList>
    </citation>
    <scope>NUCLEOTIDE SEQUENCE [LARGE SCALE GENOMIC DNA]</scope>
    <source>
        <strain evidence="4">TBRC 1276</strain>
    </source>
</reference>
<feature type="region of interest" description="Disordered" evidence="2">
    <location>
        <begin position="909"/>
        <end position="933"/>
    </location>
</feature>
<evidence type="ECO:0000313" key="3">
    <source>
        <dbReference type="EMBL" id="MFC4014573.1"/>
    </source>
</evidence>
<gene>
    <name evidence="3" type="ORF">ACFOY2_45635</name>
</gene>
<keyword evidence="4" id="KW-1185">Reference proteome</keyword>
<dbReference type="Proteomes" id="UP001595851">
    <property type="component" value="Unassembled WGS sequence"/>
</dbReference>
<evidence type="ECO:0000313" key="4">
    <source>
        <dbReference type="Proteomes" id="UP001595851"/>
    </source>
</evidence>
<dbReference type="EMBL" id="JBHSBI010000036">
    <property type="protein sequence ID" value="MFC4014573.1"/>
    <property type="molecule type" value="Genomic_DNA"/>
</dbReference>
<feature type="coiled-coil region" evidence="1">
    <location>
        <begin position="314"/>
        <end position="341"/>
    </location>
</feature>
<protein>
    <recommendedName>
        <fullName evidence="5">Tape measure protein</fullName>
    </recommendedName>
</protein>
<sequence>LAALIVGFSGVGTALGALSQADKQSAASASSAAQAREAAAERIKNAERAIRDAAHARMLANERVGDSRDATVEAAKAVEQAEARVREAVERVAEARQRVADAVAAAADRQEQAARRVEMAERRVAEAQRATQRATEDLNEARKQAKERLEDLALAARGGALDEESAKIAIERAKERLEKVNKDPFASDLDKREADLAYRQALLRLDEVKERNGDLAEEKAEADARGVEGSKEVEAAKERLAASIQAEKDAEYELSQARKDAAKSAVDSARAIADAQRGVADAMQGVKDAQDGVKSAQKAQVQAARGLREALWDQMLAVERLKDAEAELAKARKAAKTAGQTGGGGPDPVAQALADLSPAMRELVLYIHREVRPQLRDLRLDVQEALAPGIQRGVKAALPLLGTLRSGLSSSATVVGDLAEEFGELLGSPAFSGYVSRIMGRNTEVIRLFGKAGISAFKGVVRIIDVSMPFVIKLADGIARGADTFDKWTKRVRENGDMEEYFEGAWLAASRVWRIIKNVGGAIAGIFRPGKQAGGTMLEDLAQAAERFHKWIDQPETQERLKRFFDGLIPVMREAGGLINDVATFLGKITEALVDDGTLTDFLAFLRGVVQWLTKLTEIPFVGDVLGWIFVLGLVAIAVSALTKKLSILVKGIKLLGKAGKGLSKLTGLSKLLGGGDDNDGKGGKGKKGGGPDVDVDLGGDGDGGKKTKDAAKNADRLADAYDGVGRSADQAGKKTRDLGSGIDDTGKKADGGAKKTGVLSKALDGLRGVAGKVGVGLGGLAGVLGLDKLGDIGTKLKASLSKVDLTGSLKKVNPTSLIAKPTGQISTSSWFSKLNPKNLISTAGEKINPSGWVSKLNPKGLVGDVGDKKIDPGGWMQKVRPDSVFDTKKKIDASSWFTKLNPASLFDTSGGGKSKTGATGTPTPTKTGKTGKAGTVAKVGGGTAAVGLAVASMFGGDWIDEVLAKAEEHLGKTGAGAAKGAIDGGLIGQIAGPIGSLIGSVYGAANGAVKGGGGNTTAAALGSVVSAPMALAAGFLPSPEELSKKLGPAIAAVKKDWADMWASLTGQSSTYSTTLSSKIGAFTTGTTAKFVTLKQDAPQHVKDAWAAIQADINAGLPPSQAKIDAFAKAGGAKFLDLKKEAPSAMRGMLTDIQAHAAASLPITAQKFTDFAKNGNLKFAELKSGAPKSLQEAWKSIQADAAAGLPPSKAKIDKFISDGGLAFVKLKKEAPASAKAAWKDVTDSTTSGLKPAESGVTGFLKRVREFFGEAKGKISSAWSGVAEAVRQPIQGVINSLYNNGIVKLWNSVASKLKLPILPTLQFALGGVVPGGGYGVMPGYSPGRDTMLAAVSPGEAWLRPEAARWLGTGWINAINTAARRGHLQRFANGGVVGTTAADLYQASRSAPRARAVEQQQATGVGGSATVIVNPQPGQDEIQIGNQAARRLGALIR</sequence>
<name>A0ABV8GNT4_9ACTN</name>
<feature type="compositionally biased region" description="Low complexity" evidence="2">
    <location>
        <begin position="916"/>
        <end position="933"/>
    </location>
</feature>
<comment type="caution">
    <text evidence="3">The sequence shown here is derived from an EMBL/GenBank/DDBJ whole genome shotgun (WGS) entry which is preliminary data.</text>
</comment>
<organism evidence="3 4">
    <name type="scientific">Nonomuraea purpurea</name>
    <dbReference type="NCBI Taxonomy" id="1849276"/>
    <lineage>
        <taxon>Bacteria</taxon>
        <taxon>Bacillati</taxon>
        <taxon>Actinomycetota</taxon>
        <taxon>Actinomycetes</taxon>
        <taxon>Streptosporangiales</taxon>
        <taxon>Streptosporangiaceae</taxon>
        <taxon>Nonomuraea</taxon>
    </lineage>
</organism>
<evidence type="ECO:0008006" key="5">
    <source>
        <dbReference type="Google" id="ProtNLM"/>
    </source>
</evidence>
<feature type="region of interest" description="Disordered" evidence="2">
    <location>
        <begin position="212"/>
        <end position="231"/>
    </location>
</feature>
<proteinExistence type="predicted"/>
<evidence type="ECO:0000256" key="2">
    <source>
        <dbReference type="SAM" id="MobiDB-lite"/>
    </source>
</evidence>